<dbReference type="Pfam" id="PF03928">
    <property type="entry name" value="HbpS-like"/>
    <property type="match status" value="1"/>
</dbReference>
<dbReference type="Proteomes" id="UP001205740">
    <property type="component" value="Unassembled WGS sequence"/>
</dbReference>
<name>A0ABT1H8R5_9NOCA</name>
<protein>
    <submittedName>
        <fullName evidence="1">Uncharacterized conserved protein GlcG, DUF336 family</fullName>
    </submittedName>
</protein>
<evidence type="ECO:0000313" key="2">
    <source>
        <dbReference type="Proteomes" id="UP001205740"/>
    </source>
</evidence>
<proteinExistence type="predicted"/>
<sequence length="138" mass="13994">MPHHMSFDLALTAAAAAAERARHIGKPFAITIVDPGGNTILQHRFDGIHAAATTVSAAKARAAALFNRPSGDVEKLVSDPERPGLRDLTTVLDDVLAIQGAVPVRADDGALLGAVGASGGTPAEDEDVARAAIDAIGG</sequence>
<dbReference type="PANTHER" id="PTHR34309">
    <property type="entry name" value="SLR1406 PROTEIN"/>
    <property type="match status" value="1"/>
</dbReference>
<accession>A0ABT1H8R5</accession>
<dbReference type="InterPro" id="IPR052517">
    <property type="entry name" value="GlcG_carb_metab_protein"/>
</dbReference>
<dbReference type="InterPro" id="IPR038084">
    <property type="entry name" value="PduO/GlcC-like_sf"/>
</dbReference>
<organism evidence="1 2">
    <name type="scientific">Williamsia serinedens</name>
    <dbReference type="NCBI Taxonomy" id="391736"/>
    <lineage>
        <taxon>Bacteria</taxon>
        <taxon>Bacillati</taxon>
        <taxon>Actinomycetota</taxon>
        <taxon>Actinomycetes</taxon>
        <taxon>Mycobacteriales</taxon>
        <taxon>Nocardiaceae</taxon>
        <taxon>Williamsia</taxon>
    </lineage>
</organism>
<dbReference type="InterPro" id="IPR005624">
    <property type="entry name" value="PduO/GlcC-like"/>
</dbReference>
<dbReference type="EMBL" id="JAMTCG010000010">
    <property type="protein sequence ID" value="MCP2163008.1"/>
    <property type="molecule type" value="Genomic_DNA"/>
</dbReference>
<dbReference type="Gene3D" id="3.30.450.150">
    <property type="entry name" value="Haem-degrading domain"/>
    <property type="match status" value="1"/>
</dbReference>
<dbReference type="PANTHER" id="PTHR34309:SF1">
    <property type="entry name" value="PROTEIN GLCG"/>
    <property type="match status" value="1"/>
</dbReference>
<evidence type="ECO:0000313" key="1">
    <source>
        <dbReference type="EMBL" id="MCP2163008.1"/>
    </source>
</evidence>
<reference evidence="1 2" key="1">
    <citation type="submission" date="2022-06" db="EMBL/GenBank/DDBJ databases">
        <title>Genomic Encyclopedia of Archaeal and Bacterial Type Strains, Phase II (KMG-II): from individual species to whole genera.</title>
        <authorList>
            <person name="Goeker M."/>
        </authorList>
    </citation>
    <scope>NUCLEOTIDE SEQUENCE [LARGE SCALE GENOMIC DNA]</scope>
    <source>
        <strain evidence="1 2">DSM 45037</strain>
    </source>
</reference>
<keyword evidence="2" id="KW-1185">Reference proteome</keyword>
<dbReference type="SUPFAM" id="SSF143744">
    <property type="entry name" value="GlcG-like"/>
    <property type="match status" value="1"/>
</dbReference>
<gene>
    <name evidence="1" type="ORF">LX12_004221</name>
</gene>
<comment type="caution">
    <text evidence="1">The sequence shown here is derived from an EMBL/GenBank/DDBJ whole genome shotgun (WGS) entry which is preliminary data.</text>
</comment>